<evidence type="ECO:0000313" key="2">
    <source>
        <dbReference type="Proteomes" id="UP000678393"/>
    </source>
</evidence>
<dbReference type="EMBL" id="CAJHNH020008346">
    <property type="protein sequence ID" value="CAG5135485.1"/>
    <property type="molecule type" value="Genomic_DNA"/>
</dbReference>
<reference evidence="1" key="1">
    <citation type="submission" date="2021-04" db="EMBL/GenBank/DDBJ databases">
        <authorList>
            <consortium name="Molecular Ecology Group"/>
        </authorList>
    </citation>
    <scope>NUCLEOTIDE SEQUENCE</scope>
</reference>
<organism evidence="1 2">
    <name type="scientific">Candidula unifasciata</name>
    <dbReference type="NCBI Taxonomy" id="100452"/>
    <lineage>
        <taxon>Eukaryota</taxon>
        <taxon>Metazoa</taxon>
        <taxon>Spiralia</taxon>
        <taxon>Lophotrochozoa</taxon>
        <taxon>Mollusca</taxon>
        <taxon>Gastropoda</taxon>
        <taxon>Heterobranchia</taxon>
        <taxon>Euthyneura</taxon>
        <taxon>Panpulmonata</taxon>
        <taxon>Eupulmonata</taxon>
        <taxon>Stylommatophora</taxon>
        <taxon>Helicina</taxon>
        <taxon>Helicoidea</taxon>
        <taxon>Geomitridae</taxon>
        <taxon>Candidula</taxon>
    </lineage>
</organism>
<feature type="non-terminal residue" evidence="1">
    <location>
        <position position="95"/>
    </location>
</feature>
<dbReference type="OrthoDB" id="6246281at2759"/>
<comment type="caution">
    <text evidence="1">The sequence shown here is derived from an EMBL/GenBank/DDBJ whole genome shotgun (WGS) entry which is preliminary data.</text>
</comment>
<accession>A0A8S4A5X0</accession>
<dbReference type="Proteomes" id="UP000678393">
    <property type="component" value="Unassembled WGS sequence"/>
</dbReference>
<protein>
    <submittedName>
        <fullName evidence="1">Uncharacterized protein</fullName>
    </submittedName>
</protein>
<evidence type="ECO:0000313" key="1">
    <source>
        <dbReference type="EMBL" id="CAG5135485.1"/>
    </source>
</evidence>
<proteinExistence type="predicted"/>
<keyword evidence="2" id="KW-1185">Reference proteome</keyword>
<feature type="non-terminal residue" evidence="1">
    <location>
        <position position="1"/>
    </location>
</feature>
<dbReference type="AlphaFoldDB" id="A0A8S4A5X0"/>
<name>A0A8S4A5X0_9EUPU</name>
<sequence>LGTAVTCMFSSANPGLLWTAPEMLPSRRRRHSGASGSTHPYYHGSISSSSYNSKNSNLRNLVLANQKGDSYSFAIILYELYGKAGPWGHIQMTNK</sequence>
<gene>
    <name evidence="1" type="ORF">CUNI_LOCUS21043</name>
</gene>